<dbReference type="RefSeq" id="WP_209489983.1">
    <property type="nucleotide sequence ID" value="NZ_JAGGLC010000001.1"/>
</dbReference>
<accession>A0A8T4GS23</accession>
<keyword evidence="2" id="KW-1133">Transmembrane helix</keyword>
<evidence type="ECO:0000313" key="4">
    <source>
        <dbReference type="Proteomes" id="UP000823736"/>
    </source>
</evidence>
<feature type="transmembrane region" description="Helical" evidence="2">
    <location>
        <begin position="245"/>
        <end position="264"/>
    </location>
</feature>
<dbReference type="Proteomes" id="UP000823736">
    <property type="component" value="Unassembled WGS sequence"/>
</dbReference>
<feature type="transmembrane region" description="Helical" evidence="2">
    <location>
        <begin position="215"/>
        <end position="233"/>
    </location>
</feature>
<dbReference type="OrthoDB" id="329050at2157"/>
<keyword evidence="2" id="KW-0812">Transmembrane</keyword>
<gene>
    <name evidence="3" type="ORF">J2753_000414</name>
</gene>
<evidence type="ECO:0000256" key="2">
    <source>
        <dbReference type="SAM" id="Phobius"/>
    </source>
</evidence>
<evidence type="ECO:0000313" key="3">
    <source>
        <dbReference type="EMBL" id="MBP1985941.1"/>
    </source>
</evidence>
<feature type="region of interest" description="Disordered" evidence="1">
    <location>
        <begin position="558"/>
        <end position="589"/>
    </location>
</feature>
<proteinExistence type="predicted"/>
<evidence type="ECO:0000256" key="1">
    <source>
        <dbReference type="SAM" id="MobiDB-lite"/>
    </source>
</evidence>
<name>A0A8T4GS23_9EURY</name>
<comment type="caution">
    <text evidence="3">The sequence shown here is derived from an EMBL/GenBank/DDBJ whole genome shotgun (WGS) entry which is preliminary data.</text>
</comment>
<sequence>MRRLLVVVLAVLAVLTALSPAIAVAGQADGSGSWSYEELSERGQQIEGQDPSSRYLGDDGMVYVAYEETNFIKEMSDVNSPEWAIDKVVTPGQTIDTNEVTFHFSRTQNAPTEDIVIHVVQWEEGTRTIGEGNETRTEPAALNQTHRSKEATLNGGGDTVTVSLPNTDEKKMVSIWIEGYSEARWVAPHDPVATTNSLPFGDNWASFLAWASTRFFAVVFIGVPLAIFGGFRAVDAVGAPPGKGLAWWIMVPGFLAYMAGYLYLGRIADLIVTAPYSLSLVAVGMAFIATTEYAETTKSVALEQVTTEGSTNALGEDVPDVVHETATKFDVVPDGSKLKLVKKGSLKKWLLVALTDAEWPVLDLSDMESRVELHNDSSEGSKVADAKIYVAEEEGDLLEVQWPSLDVGLSNLKETRDELPDGSENIDPEDVEVPDTVGDGWSKDRLSAAFAAWAFVSLIASLVVGVGTQAAAVGTIGAAYSSSQVRSGWAHIRFAPGMASKAKAIRVSEKHENTVAETFEELESDDSEHEEELAQTIMSLMDSREKDQKRILDRLLGLGSVRDDQREDPGNARGDTRAAADGGKESDRR</sequence>
<feature type="compositionally biased region" description="Basic and acidic residues" evidence="1">
    <location>
        <begin position="561"/>
        <end position="589"/>
    </location>
</feature>
<feature type="transmembrane region" description="Helical" evidence="2">
    <location>
        <begin position="450"/>
        <end position="472"/>
    </location>
</feature>
<dbReference type="EMBL" id="JAGGLC010000001">
    <property type="protein sequence ID" value="MBP1985941.1"/>
    <property type="molecule type" value="Genomic_DNA"/>
</dbReference>
<dbReference type="AlphaFoldDB" id="A0A8T4GS23"/>
<keyword evidence="2" id="KW-0472">Membrane</keyword>
<organism evidence="3 4">
    <name type="scientific">Halolamina salifodinae</name>
    <dbReference type="NCBI Taxonomy" id="1202767"/>
    <lineage>
        <taxon>Archaea</taxon>
        <taxon>Methanobacteriati</taxon>
        <taxon>Methanobacteriota</taxon>
        <taxon>Stenosarchaea group</taxon>
        <taxon>Halobacteria</taxon>
        <taxon>Halobacteriales</taxon>
        <taxon>Haloferacaceae</taxon>
    </lineage>
</organism>
<feature type="transmembrane region" description="Helical" evidence="2">
    <location>
        <begin position="270"/>
        <end position="289"/>
    </location>
</feature>
<protein>
    <submittedName>
        <fullName evidence="3">Uncharacterized protein</fullName>
    </submittedName>
</protein>
<keyword evidence="4" id="KW-1185">Reference proteome</keyword>
<reference evidence="3" key="1">
    <citation type="submission" date="2021-03" db="EMBL/GenBank/DDBJ databases">
        <title>Genomic Encyclopedia of Type Strains, Phase IV (KMG-IV): sequencing the most valuable type-strain genomes for metagenomic binning, comparative biology and taxonomic classification.</title>
        <authorList>
            <person name="Goeker M."/>
        </authorList>
    </citation>
    <scope>NUCLEOTIDE SEQUENCE</scope>
    <source>
        <strain evidence="3">DSM 26232</strain>
    </source>
</reference>